<dbReference type="InterPro" id="IPR012677">
    <property type="entry name" value="Nucleotide-bd_a/b_plait_sf"/>
</dbReference>
<dbReference type="Gene3D" id="3.30.1370.160">
    <property type="match status" value="1"/>
</dbReference>
<dbReference type="PROSITE" id="PS50889">
    <property type="entry name" value="S4"/>
    <property type="match status" value="1"/>
</dbReference>
<feature type="domain" description="RNA-binding S4" evidence="2">
    <location>
        <begin position="185"/>
        <end position="247"/>
    </location>
</feature>
<protein>
    <submittedName>
        <fullName evidence="3">RNA-binding protein</fullName>
    </submittedName>
</protein>
<dbReference type="Pfam" id="PF21278">
    <property type="entry name" value="YlmH_1st"/>
    <property type="match status" value="1"/>
</dbReference>
<accession>A0AAE6P0H5</accession>
<dbReference type="CDD" id="cd00165">
    <property type="entry name" value="S4"/>
    <property type="match status" value="1"/>
</dbReference>
<dbReference type="SMART" id="SM00363">
    <property type="entry name" value="S4"/>
    <property type="match status" value="1"/>
</dbReference>
<evidence type="ECO:0000313" key="4">
    <source>
        <dbReference type="Proteomes" id="UP000327194"/>
    </source>
</evidence>
<dbReference type="Proteomes" id="UP000327194">
    <property type="component" value="Chromosome"/>
</dbReference>
<gene>
    <name evidence="3" type="ORF">LF543_04215</name>
</gene>
<dbReference type="RefSeq" id="WP_010021209.1">
    <property type="nucleotide sequence ID" value="NZ_AZDS01000001.1"/>
</dbReference>
<dbReference type="Gene3D" id="3.30.70.330">
    <property type="match status" value="1"/>
</dbReference>
<dbReference type="InterPro" id="IPR040591">
    <property type="entry name" value="RqcP2_RBD"/>
</dbReference>
<evidence type="ECO:0000256" key="1">
    <source>
        <dbReference type="PROSITE-ProRule" id="PRU00182"/>
    </source>
</evidence>
<dbReference type="AlphaFoldDB" id="A0AAE6P0H5"/>
<dbReference type="Pfam" id="PF01479">
    <property type="entry name" value="S4"/>
    <property type="match status" value="1"/>
</dbReference>
<dbReference type="PANTHER" id="PTHR13633:SF3">
    <property type="entry name" value="MITOCHONDRIAL TRANSCRIPTION RESCUE FACTOR 1"/>
    <property type="match status" value="1"/>
</dbReference>
<organism evidence="3 4">
    <name type="scientific">Fructilactobacillus fructivorans</name>
    <dbReference type="NCBI Taxonomy" id="1614"/>
    <lineage>
        <taxon>Bacteria</taxon>
        <taxon>Bacillati</taxon>
        <taxon>Bacillota</taxon>
        <taxon>Bacilli</taxon>
        <taxon>Lactobacillales</taxon>
        <taxon>Lactobacillaceae</taxon>
        <taxon>Fructilactobacillus</taxon>
    </lineage>
</organism>
<dbReference type="InterPro" id="IPR036986">
    <property type="entry name" value="S4_RNA-bd_sf"/>
</dbReference>
<dbReference type="KEGG" id="lfv:LF543_04215"/>
<dbReference type="Pfam" id="PF17774">
    <property type="entry name" value="YlmH_RBD"/>
    <property type="match status" value="1"/>
</dbReference>
<proteinExistence type="predicted"/>
<evidence type="ECO:0000313" key="3">
    <source>
        <dbReference type="EMBL" id="QFX92811.1"/>
    </source>
</evidence>
<keyword evidence="1" id="KW-0694">RNA-binding</keyword>
<dbReference type="InterPro" id="IPR002942">
    <property type="entry name" value="S4_RNA-bd"/>
</dbReference>
<sequence length="263" mass="30521">MSIKKDIEQHFRKSEIPFLQTASDWIESANSEYRPILTSFLNSRECYLLQTLVNRYPHLQLSTFGGYKDAEMKRGIIYPDYFHPEVKDYRLALVEIEYPEKFASIHHNQVLGSLMGSGIERKVLGDILTDGDRFQFICEQEMVGYLTQEVDRIGRVKVNLKEVNLSEMIQGENDWVTSFVTLPSFRLDVVISIGFRISRSVAKSLVEHEKVRLNWFEFTKPNYEIKVSDMISVRGYGRIRVVGYNGHSKKGKLKAELNIIKNK</sequence>
<dbReference type="SUPFAM" id="SSF55174">
    <property type="entry name" value="Alpha-L RNA-binding motif"/>
    <property type="match status" value="1"/>
</dbReference>
<dbReference type="Gene3D" id="3.10.290.10">
    <property type="entry name" value="RNA-binding S4 domain"/>
    <property type="match status" value="1"/>
</dbReference>
<evidence type="ECO:0000259" key="2">
    <source>
        <dbReference type="SMART" id="SM00363"/>
    </source>
</evidence>
<dbReference type="InterPro" id="IPR048443">
    <property type="entry name" value="RqcP2_N"/>
</dbReference>
<name>A0AAE6P0H5_9LACO</name>
<dbReference type="PANTHER" id="PTHR13633">
    <property type="entry name" value="MITOCHONDRIAL TRANSCRIPTION RESCUE FACTOR 1"/>
    <property type="match status" value="1"/>
</dbReference>
<reference evidence="3 4" key="1">
    <citation type="submission" date="2019-10" db="EMBL/GenBank/DDBJ databases">
        <title>Genome sequencing of Lactobacillus fructivorans.</title>
        <authorList>
            <person name="Kim K."/>
        </authorList>
    </citation>
    <scope>NUCLEOTIDE SEQUENCE [LARGE SCALE GENOMIC DNA]</scope>
    <source>
        <strain evidence="3 4">LF543</strain>
    </source>
</reference>
<dbReference type="GO" id="GO:0003723">
    <property type="term" value="F:RNA binding"/>
    <property type="evidence" value="ECO:0007669"/>
    <property type="project" value="UniProtKB-KW"/>
</dbReference>
<dbReference type="EMBL" id="CP045562">
    <property type="protein sequence ID" value="QFX92811.1"/>
    <property type="molecule type" value="Genomic_DNA"/>
</dbReference>